<dbReference type="GeneID" id="7846771"/>
<accession>I7MJY9</accession>
<dbReference type="KEGG" id="tet:TTHERM_00338070"/>
<feature type="region of interest" description="Disordered" evidence="2">
    <location>
        <begin position="37"/>
        <end position="62"/>
    </location>
</feature>
<dbReference type="HOGENOM" id="CLU_265060_0_0_1"/>
<feature type="coiled-coil region" evidence="1">
    <location>
        <begin position="1216"/>
        <end position="1259"/>
    </location>
</feature>
<evidence type="ECO:0000313" key="3">
    <source>
        <dbReference type="EMBL" id="EAR97328.1"/>
    </source>
</evidence>
<reference evidence="4" key="1">
    <citation type="journal article" date="2006" name="PLoS Biol.">
        <title>Macronuclear genome sequence of the ciliate Tetrahymena thermophila, a model eukaryote.</title>
        <authorList>
            <person name="Eisen J.A."/>
            <person name="Coyne R.S."/>
            <person name="Wu M."/>
            <person name="Wu D."/>
            <person name="Thiagarajan M."/>
            <person name="Wortman J.R."/>
            <person name="Badger J.H."/>
            <person name="Ren Q."/>
            <person name="Amedeo P."/>
            <person name="Jones K.M."/>
            <person name="Tallon L.J."/>
            <person name="Delcher A.L."/>
            <person name="Salzberg S.L."/>
            <person name="Silva J.C."/>
            <person name="Haas B.J."/>
            <person name="Majoros W.H."/>
            <person name="Farzad M."/>
            <person name="Carlton J.M."/>
            <person name="Smith R.K. Jr."/>
            <person name="Garg J."/>
            <person name="Pearlman R.E."/>
            <person name="Karrer K.M."/>
            <person name="Sun L."/>
            <person name="Manning G."/>
            <person name="Elde N.C."/>
            <person name="Turkewitz A.P."/>
            <person name="Asai D.J."/>
            <person name="Wilkes D.E."/>
            <person name="Wang Y."/>
            <person name="Cai H."/>
            <person name="Collins K."/>
            <person name="Stewart B.A."/>
            <person name="Lee S.R."/>
            <person name="Wilamowska K."/>
            <person name="Weinberg Z."/>
            <person name="Ruzzo W.L."/>
            <person name="Wloga D."/>
            <person name="Gaertig J."/>
            <person name="Frankel J."/>
            <person name="Tsao C.-C."/>
            <person name="Gorovsky M.A."/>
            <person name="Keeling P.J."/>
            <person name="Waller R.F."/>
            <person name="Patron N.J."/>
            <person name="Cherry J.M."/>
            <person name="Stover N.A."/>
            <person name="Krieger C.J."/>
            <person name="del Toro C."/>
            <person name="Ryder H.F."/>
            <person name="Williamson S.C."/>
            <person name="Barbeau R.A."/>
            <person name="Hamilton E.P."/>
            <person name="Orias E."/>
        </authorList>
    </citation>
    <scope>NUCLEOTIDE SEQUENCE [LARGE SCALE GENOMIC DNA]</scope>
    <source>
        <strain evidence="4">SB210</strain>
    </source>
</reference>
<dbReference type="Proteomes" id="UP000009168">
    <property type="component" value="Unassembled WGS sequence"/>
</dbReference>
<proteinExistence type="predicted"/>
<evidence type="ECO:0000313" key="4">
    <source>
        <dbReference type="Proteomes" id="UP000009168"/>
    </source>
</evidence>
<name>I7MJY9_TETTS</name>
<gene>
    <name evidence="3" type="ORF">TTHERM_00338070</name>
</gene>
<keyword evidence="1" id="KW-0175">Coiled coil</keyword>
<evidence type="ECO:0000256" key="1">
    <source>
        <dbReference type="SAM" id="Coils"/>
    </source>
</evidence>
<organism evidence="3 4">
    <name type="scientific">Tetrahymena thermophila (strain SB210)</name>
    <dbReference type="NCBI Taxonomy" id="312017"/>
    <lineage>
        <taxon>Eukaryota</taxon>
        <taxon>Sar</taxon>
        <taxon>Alveolata</taxon>
        <taxon>Ciliophora</taxon>
        <taxon>Intramacronucleata</taxon>
        <taxon>Oligohymenophorea</taxon>
        <taxon>Hymenostomatida</taxon>
        <taxon>Tetrahymenina</taxon>
        <taxon>Tetrahymenidae</taxon>
        <taxon>Tetrahymena</taxon>
    </lineage>
</organism>
<keyword evidence="4" id="KW-1185">Reference proteome</keyword>
<dbReference type="InParanoid" id="I7MJY9"/>
<feature type="compositionally biased region" description="Polar residues" evidence="2">
    <location>
        <begin position="120"/>
        <end position="138"/>
    </location>
</feature>
<evidence type="ECO:0000256" key="2">
    <source>
        <dbReference type="SAM" id="MobiDB-lite"/>
    </source>
</evidence>
<sequence>MSLKTTYEDLYNILNSQGINQFKSNQQTKLNISTNENNLSTQNESDQNTQQQQNYSNKLSIPNTNKFNRNSFGIDEIFYSYQKRFQNVFYLIEQKLNFLKHQVFSFRSLQIKDALRQNKEQQNSMHEQSNIQCNSTNQNGESEQFKLQIIRKEICKENLITEKQAFEQNILTKLKEFYNHFVFLCKQDLDIIEVEQKVLKKYFSVKADSEKLKMIVVSLTNQIISENFLIYNNLLKYKFLVEANEFLQKQILFRKKLQEMIADKNQILNSIILYLINFSRSAFLFEKEQSEKIIVQKLQYYKQLEQQIQQVVKQQSISQSQNILDSQTNYMGNAQKAQQYCNAQLDICNTENNVQNNLESQLINDINSEYQKEKNKKQCNNKQAQQQDNNMVQSYQCQSLSPRVLQNNSQRPSLFFKQIKNEKNISDNYDLYSLANNSENQKQKQDMRCNQNFSNLNDQLSKIFFDENQSNQNCMLQQDNLMKQGRSQSLYNQKAQQEPFNNQIEEIFDQNILNNTYKKQQNIKFQTQNSGHENFSLSPISSSSRSFLKLPKLQQPLQILNSFVKKINDNSQNESPQTIHNNFNKRESLVHTNESESFIGNQQTNLSEIQTSKSINFDNQIYYQNEQSNLKGGNPSSSKDFKSSLQHKELYFSNQSFQQTQASSTPSISKSEYFFSIQSQLKKTDLINSKDFRRLTFTASNHYKKKWKIQQKCNFDDYSQLDCQYHHLACQQILNSIEILNDKKIFLEKMYTNLIKTNSYISQSIKSYLQQIPNKVRKNSYAKSIQSFQNINASQQNATNESKLNTPVQDCSIIIKVNQMNNKAQINQNNSDTPSRAIQNKPYSNLQVIQKSFSNSVIKMQANSDSNSKQNKIKTNQAKLINLAVVTTPKSNSRQRQPGVQNCLSLVNQSESPFFSKSFTKKLNEEILQQSNLKKFSDETFLEQKTNEKQQSLLITKSNSVLLKKHSDTLISESQSVHQTNSPNTIKSLKDKLIRIKTIFDKQPPPPPTIQQKQKQFQNQQLKNNQVQQQHMSIDDLIEPLIFKQNIFNTQELPLQQNDQHFKKRQQSPNSLMKSATTNSIEQINSFSKNSPNQRIQFIFLKEPNNKLNQGQKEASQDIRVQAQNGQSSTPRNLNNNMMNFYSNANANNSSLKLQNYKSSLQNLQISPYPVKKQKNEIYNNLQPKNTKNDSLIISRQFSENSIQKMSAKNYLDISYIQMNSQNNNLKDDNEAFKDQKFNQNFRNKLQIFNKKLNNQNIK</sequence>
<feature type="region of interest" description="Disordered" evidence="2">
    <location>
        <begin position="118"/>
        <end position="138"/>
    </location>
</feature>
<dbReference type="AlphaFoldDB" id="I7MJY9"/>
<feature type="compositionally biased region" description="Low complexity" evidence="2">
    <location>
        <begin position="40"/>
        <end position="57"/>
    </location>
</feature>
<dbReference type="RefSeq" id="XP_001017573.1">
    <property type="nucleotide sequence ID" value="XM_001017573.1"/>
</dbReference>
<protein>
    <submittedName>
        <fullName evidence="3">Uncharacterized protein</fullName>
    </submittedName>
</protein>
<dbReference type="EMBL" id="GG662666">
    <property type="protein sequence ID" value="EAR97328.1"/>
    <property type="molecule type" value="Genomic_DNA"/>
</dbReference>